<dbReference type="AlphaFoldDB" id="D5Q3H2"/>
<sequence length="331" mass="38300">MKMNRRVYGVLGIKSIMSNWNADFSGYPKTTSTGEVFGSDKALKFPMKKMWENEGEKVLYVKSLKIDESKKGEIKIRPKSLKERYEELFDIEELKLEKNQQKVLENLFKAIDVKNFGATFAEEGNNIGIMGAVQIGQGFNKYEDINVEEQQILSPFRDPRAKDKKKSTNEEEKEDANSTTLGKKIVSDEAHYFYPFSINPKAYEVFVNMGVTDGYTKNDYKKFKEAALVSATAFNTNSKLGCENEFALFVETDEELYLPDLAQYITFEKREKSKDLICINIIHLIAELKDDIKSVEIYYNPYKIEIKPFKDEILPKIDKVKFMNIFTRKEV</sequence>
<evidence type="ECO:0000313" key="2">
    <source>
        <dbReference type="EMBL" id="EFH07553.1"/>
    </source>
</evidence>
<dbReference type="Pfam" id="PF05107">
    <property type="entry name" value="Cas_Cas7"/>
    <property type="match status" value="1"/>
</dbReference>
<protein>
    <recommendedName>
        <fullName evidence="4">CRISPR-associated protein, CT1132 family</fullName>
    </recommendedName>
</protein>
<dbReference type="GO" id="GO:0043571">
    <property type="term" value="P:maintenance of CRISPR repeat elements"/>
    <property type="evidence" value="ECO:0007669"/>
    <property type="project" value="InterPro"/>
</dbReference>
<gene>
    <name evidence="2" type="ORF">HMPREF0220_1454</name>
</gene>
<dbReference type="EMBL" id="ADNX01000036">
    <property type="protein sequence ID" value="EFH07553.1"/>
    <property type="molecule type" value="Genomic_DNA"/>
</dbReference>
<name>D5Q3H2_CLODI</name>
<evidence type="ECO:0000256" key="1">
    <source>
        <dbReference type="SAM" id="MobiDB-lite"/>
    </source>
</evidence>
<evidence type="ECO:0008006" key="4">
    <source>
        <dbReference type="Google" id="ProtNLM"/>
    </source>
</evidence>
<organism evidence="2 3">
    <name type="scientific">Clostridioides difficile NAP08</name>
    <dbReference type="NCBI Taxonomy" id="525259"/>
    <lineage>
        <taxon>Bacteria</taxon>
        <taxon>Bacillati</taxon>
        <taxon>Bacillota</taxon>
        <taxon>Clostridia</taxon>
        <taxon>Peptostreptococcales</taxon>
        <taxon>Peptostreptococcaceae</taxon>
        <taxon>Clostridioides</taxon>
    </lineage>
</organism>
<dbReference type="InterPro" id="IPR006482">
    <property type="entry name" value="Cas7_Csh2/Csh2"/>
</dbReference>
<comment type="caution">
    <text evidence="2">The sequence shown here is derived from an EMBL/GenBank/DDBJ whole genome shotgun (WGS) entry which is preliminary data.</text>
</comment>
<reference evidence="2 3" key="1">
    <citation type="submission" date="2010-05" db="EMBL/GenBank/DDBJ databases">
        <authorList>
            <person name="Qin X."/>
            <person name="Bachman B."/>
            <person name="Battles P."/>
            <person name="Bell A."/>
            <person name="Bess C."/>
            <person name="Bickham C."/>
            <person name="Chaboub L."/>
            <person name="Chen D."/>
            <person name="Coyle M."/>
            <person name="Deiros D.R."/>
            <person name="Dinh H."/>
            <person name="Forbes L."/>
            <person name="Fowler G."/>
            <person name="Francisco L."/>
            <person name="Fu Q."/>
            <person name="Gubbala S."/>
            <person name="Hale W."/>
            <person name="Han Y."/>
            <person name="Hemphill L."/>
            <person name="Highlander S.K."/>
            <person name="Hirani K."/>
            <person name="Hogues M."/>
            <person name="Jackson L."/>
            <person name="Jakkamsetti A."/>
            <person name="Javaid M."/>
            <person name="Jiang H."/>
            <person name="Korchina V."/>
            <person name="Kovar C."/>
            <person name="Lara F."/>
            <person name="Lee S."/>
            <person name="Mata R."/>
            <person name="Mathew T."/>
            <person name="Moen C."/>
            <person name="Morales K."/>
            <person name="Munidasa M."/>
            <person name="Nazareth L."/>
            <person name="Ngo R."/>
            <person name="Nguyen L."/>
            <person name="Okwuonu G."/>
            <person name="Ongeri F."/>
            <person name="Patil S."/>
            <person name="Petrosino J."/>
            <person name="Pham C."/>
            <person name="Pham P."/>
            <person name="Pu L.-L."/>
            <person name="Puazo M."/>
            <person name="Raj R."/>
            <person name="Reid J."/>
            <person name="Rouhana J."/>
            <person name="Saada N."/>
            <person name="Shang Y."/>
            <person name="Simmons D."/>
            <person name="Thornton R."/>
            <person name="Warren J."/>
            <person name="Weissenberger G."/>
            <person name="Zhang J."/>
            <person name="Zhang L."/>
            <person name="Zhou C."/>
            <person name="Zhu D."/>
            <person name="Muzny D."/>
            <person name="Worley K."/>
            <person name="Gibbs R."/>
        </authorList>
    </citation>
    <scope>NUCLEOTIDE SEQUENCE [LARGE SCALE GENOMIC DNA]</scope>
    <source>
        <strain evidence="2 3">NAP08</strain>
    </source>
</reference>
<proteinExistence type="predicted"/>
<accession>D5Q3H2</accession>
<dbReference type="HOGENOM" id="CLU_078173_0_0_9"/>
<feature type="compositionally biased region" description="Basic and acidic residues" evidence="1">
    <location>
        <begin position="157"/>
        <end position="170"/>
    </location>
</feature>
<evidence type="ECO:0000313" key="3">
    <source>
        <dbReference type="Proteomes" id="UP000003227"/>
    </source>
</evidence>
<dbReference type="Proteomes" id="UP000003227">
    <property type="component" value="Unassembled WGS sequence"/>
</dbReference>
<feature type="region of interest" description="Disordered" evidence="1">
    <location>
        <begin position="156"/>
        <end position="180"/>
    </location>
</feature>